<evidence type="ECO:0000313" key="4">
    <source>
        <dbReference type="Proteomes" id="UP000547879"/>
    </source>
</evidence>
<evidence type="ECO:0000259" key="2">
    <source>
        <dbReference type="Pfam" id="PF06057"/>
    </source>
</evidence>
<evidence type="ECO:0000313" key="3">
    <source>
        <dbReference type="EMBL" id="MBB6164186.1"/>
    </source>
</evidence>
<dbReference type="AlphaFoldDB" id="A0A7X0D255"/>
<feature type="domain" description="Bacterial virulence" evidence="2">
    <location>
        <begin position="290"/>
        <end position="480"/>
    </location>
</feature>
<evidence type="ECO:0000256" key="1">
    <source>
        <dbReference type="SAM" id="SignalP"/>
    </source>
</evidence>
<name>A0A7X0D255_9HYPH</name>
<dbReference type="SUPFAM" id="SSF53474">
    <property type="entry name" value="alpha/beta-Hydrolases"/>
    <property type="match status" value="2"/>
</dbReference>
<dbReference type="Gene3D" id="3.40.50.1820">
    <property type="entry name" value="alpha/beta hydrolase"/>
    <property type="match status" value="2"/>
</dbReference>
<accession>A0A7X0D255</accession>
<organism evidence="3 4">
    <name type="scientific">Rhizobium wenxiniae</name>
    <dbReference type="NCBI Taxonomy" id="1737357"/>
    <lineage>
        <taxon>Bacteria</taxon>
        <taxon>Pseudomonadati</taxon>
        <taxon>Pseudomonadota</taxon>
        <taxon>Alphaproteobacteria</taxon>
        <taxon>Hyphomicrobiales</taxon>
        <taxon>Rhizobiaceae</taxon>
        <taxon>Rhizobium/Agrobacterium group</taxon>
        <taxon>Rhizobium</taxon>
    </lineage>
</organism>
<sequence length="483" mass="51558">MRMRLATLFTLGLTTALSMAFAPLTHAQTPAPVQAPAQSPTLAAPQAQAENPVADKDYHTGLIPSPHIYLPQGQDLIGMVFLISDAKGWGAAEEAQAKDLVESGAAVVGIDFPSYMKSLATDDGDCIYMVSDIEDLSQQVQRRMANREYRHPILAGVKEGGTLALAMIAQSPFATIGGAIAVDPGEIVPLKKQLCTPADKRPTDTGIVYGLTDGALPAPVTVAFTPEADPAGKAHALTLKQAHSDIVVKETSDDAEDYLGTWLQNQLSSGKSEGALDLPLSVLEAKPAMDTMAIVYSGDGGWRDLDSELGEYLQSQGVPVIGVDSLRYFWAKRTPQETADDLKRIIDTYTDQWGVSNVVLIGYSFGADVIPAAYNLLPKAEKKRVKQLSLLALSKEVDFEISVTGWLGMAGAGDGGTTVDDIAKIKSGLVQCIYGTEEDDDPCPSMKASGVETVAIDGGHHFDEDYQALGKRILDSLQKRLPK</sequence>
<comment type="caution">
    <text evidence="3">The sequence shown here is derived from an EMBL/GenBank/DDBJ whole genome shotgun (WGS) entry which is preliminary data.</text>
</comment>
<dbReference type="Pfam" id="PF06057">
    <property type="entry name" value="VirJ"/>
    <property type="match status" value="1"/>
</dbReference>
<keyword evidence="1" id="KW-0732">Signal</keyword>
<dbReference type="InterPro" id="IPR010333">
    <property type="entry name" value="VirJ"/>
</dbReference>
<feature type="chain" id="PRO_5030875865" evidence="1">
    <location>
        <begin position="28"/>
        <end position="483"/>
    </location>
</feature>
<reference evidence="3 4" key="1">
    <citation type="submission" date="2020-08" db="EMBL/GenBank/DDBJ databases">
        <title>Genomic Encyclopedia of Type Strains, Phase IV (KMG-IV): sequencing the most valuable type-strain genomes for metagenomic binning, comparative biology and taxonomic classification.</title>
        <authorList>
            <person name="Goeker M."/>
        </authorList>
    </citation>
    <scope>NUCLEOTIDE SEQUENCE [LARGE SCALE GENOMIC DNA]</scope>
    <source>
        <strain evidence="3 4">DSM 100734</strain>
    </source>
</reference>
<dbReference type="InterPro" id="IPR011225">
    <property type="entry name" value="IV_sec_VirJ"/>
</dbReference>
<gene>
    <name evidence="3" type="ORF">HNQ72_004027</name>
</gene>
<proteinExistence type="predicted"/>
<dbReference type="Proteomes" id="UP000547879">
    <property type="component" value="Unassembled WGS sequence"/>
</dbReference>
<dbReference type="EMBL" id="JACHEG010000005">
    <property type="protein sequence ID" value="MBB6164186.1"/>
    <property type="molecule type" value="Genomic_DNA"/>
</dbReference>
<keyword evidence="4" id="KW-1185">Reference proteome</keyword>
<dbReference type="PIRSF" id="PIRSF029063">
    <property type="entry name" value="IV_sec_VirJ"/>
    <property type="match status" value="1"/>
</dbReference>
<feature type="signal peptide" evidence="1">
    <location>
        <begin position="1"/>
        <end position="27"/>
    </location>
</feature>
<dbReference type="InterPro" id="IPR029058">
    <property type="entry name" value="AB_hydrolase_fold"/>
</dbReference>
<protein>
    <submittedName>
        <fullName evidence="3">Type IV secretory pathway VirJ component</fullName>
    </submittedName>
</protein>